<dbReference type="Gene3D" id="3.30.1370.50">
    <property type="entry name" value="R3H-like domain"/>
    <property type="match status" value="1"/>
</dbReference>
<dbReference type="Pfam" id="PF01424">
    <property type="entry name" value="R3H"/>
    <property type="match status" value="1"/>
</dbReference>
<dbReference type="Proteomes" id="UP001152592">
    <property type="component" value="Unassembled WGS sequence"/>
</dbReference>
<organism evidence="12 13">
    <name type="scientific">Penicillium salamii</name>
    <dbReference type="NCBI Taxonomy" id="1612424"/>
    <lineage>
        <taxon>Eukaryota</taxon>
        <taxon>Fungi</taxon>
        <taxon>Dikarya</taxon>
        <taxon>Ascomycota</taxon>
        <taxon>Pezizomycotina</taxon>
        <taxon>Eurotiomycetes</taxon>
        <taxon>Eurotiomycetidae</taxon>
        <taxon>Eurotiales</taxon>
        <taxon>Aspergillaceae</taxon>
        <taxon>Penicillium</taxon>
    </lineage>
</organism>
<gene>
    <name evidence="12" type="ORF">PSALAMII_LOCUS10644</name>
</gene>
<feature type="compositionally biased region" description="Basic residues" evidence="9">
    <location>
        <begin position="1"/>
        <end position="15"/>
    </location>
</feature>
<proteinExistence type="inferred from homology"/>
<evidence type="ECO:0000259" key="10">
    <source>
        <dbReference type="PROSITE" id="PS50174"/>
    </source>
</evidence>
<comment type="caution">
    <text evidence="12">The sequence shown here is derived from an EMBL/GenBank/DDBJ whole genome shotgun (WGS) entry which is preliminary data.</text>
</comment>
<dbReference type="PROSITE" id="PS50174">
    <property type="entry name" value="G_PATCH"/>
    <property type="match status" value="1"/>
</dbReference>
<evidence type="ECO:0000313" key="13">
    <source>
        <dbReference type="Proteomes" id="UP001152592"/>
    </source>
</evidence>
<dbReference type="EMBL" id="CAJVPD010000303">
    <property type="protein sequence ID" value="CAG8428676.1"/>
    <property type="molecule type" value="Genomic_DNA"/>
</dbReference>
<dbReference type="InterPro" id="IPR051189">
    <property type="entry name" value="Splicing_assoc_domain"/>
</dbReference>
<dbReference type="InterPro" id="IPR000467">
    <property type="entry name" value="G_patch_dom"/>
</dbReference>
<comment type="subcellular location">
    <subcellularLocation>
        <location evidence="2">Cytoplasm</location>
    </subcellularLocation>
    <subcellularLocation>
        <location evidence="1">Nucleus</location>
    </subcellularLocation>
</comment>
<evidence type="ECO:0000259" key="11">
    <source>
        <dbReference type="PROSITE" id="PS51061"/>
    </source>
</evidence>
<evidence type="ECO:0000256" key="8">
    <source>
        <dbReference type="ARBA" id="ARBA00023242"/>
    </source>
</evidence>
<evidence type="ECO:0000256" key="4">
    <source>
        <dbReference type="ARBA" id="ARBA00018964"/>
    </source>
</evidence>
<feature type="domain" description="G-patch" evidence="10">
    <location>
        <begin position="580"/>
        <end position="623"/>
    </location>
</feature>
<dbReference type="PROSITE" id="PS51061">
    <property type="entry name" value="R3H"/>
    <property type="match status" value="1"/>
</dbReference>
<feature type="compositionally biased region" description="Acidic residues" evidence="9">
    <location>
        <begin position="73"/>
        <end position="83"/>
    </location>
</feature>
<dbReference type="AlphaFoldDB" id="A0A9W4JZS7"/>
<feature type="region of interest" description="Disordered" evidence="9">
    <location>
        <begin position="240"/>
        <end position="271"/>
    </location>
</feature>
<name>A0A9W4JZS7_9EURO</name>
<dbReference type="Pfam" id="PF01585">
    <property type="entry name" value="G-patch"/>
    <property type="match status" value="1"/>
</dbReference>
<evidence type="ECO:0000256" key="9">
    <source>
        <dbReference type="SAM" id="MobiDB-lite"/>
    </source>
</evidence>
<dbReference type="InterPro" id="IPR034082">
    <property type="entry name" value="R3H_G-patch"/>
</dbReference>
<protein>
    <recommendedName>
        <fullName evidence="4">Protein SQS1</fullName>
    </recommendedName>
</protein>
<feature type="region of interest" description="Disordered" evidence="9">
    <location>
        <begin position="301"/>
        <end position="323"/>
    </location>
</feature>
<evidence type="ECO:0000256" key="6">
    <source>
        <dbReference type="ARBA" id="ARBA00022664"/>
    </source>
</evidence>
<dbReference type="OrthoDB" id="10261637at2759"/>
<feature type="region of interest" description="Disordered" evidence="9">
    <location>
        <begin position="153"/>
        <end position="198"/>
    </location>
</feature>
<evidence type="ECO:0000256" key="5">
    <source>
        <dbReference type="ARBA" id="ARBA00022490"/>
    </source>
</evidence>
<dbReference type="GO" id="GO:0008380">
    <property type="term" value="P:RNA splicing"/>
    <property type="evidence" value="ECO:0007669"/>
    <property type="project" value="UniProtKB-KW"/>
</dbReference>
<dbReference type="GO" id="GO:0006397">
    <property type="term" value="P:mRNA processing"/>
    <property type="evidence" value="ECO:0007669"/>
    <property type="project" value="UniProtKB-KW"/>
</dbReference>
<feature type="domain" description="R3H" evidence="11">
    <location>
        <begin position="453"/>
        <end position="515"/>
    </location>
</feature>
<comment type="similarity">
    <text evidence="3">Belongs to the SQS1 family.</text>
</comment>
<feature type="compositionally biased region" description="Acidic residues" evidence="9">
    <location>
        <begin position="308"/>
        <end position="323"/>
    </location>
</feature>
<evidence type="ECO:0000313" key="12">
    <source>
        <dbReference type="EMBL" id="CAG8428676.1"/>
    </source>
</evidence>
<accession>A0A9W4JZS7</accession>
<keyword evidence="7" id="KW-0508">mRNA splicing</keyword>
<dbReference type="InterPro" id="IPR036867">
    <property type="entry name" value="R3H_dom_sf"/>
</dbReference>
<keyword evidence="6" id="KW-0507">mRNA processing</keyword>
<sequence>MARHGKFKARTRRAPVVKDPTPQFTMQQEARNTETHGRSWSGSNLRHKAVLFVSAGSLEPTKEEDEQIKSDSDQEEPTPDEAEGQAGESDSLFFLDSTKQEIDTGLSDPVIQTKLSDSDDSSEDEVVFTGRRKTAKPVIVETDQTEIEKFVHNTSSPLQAAPDPVPVLREPSPIAAQVEHTHTESHPESPTWPPKQQIDPLADYIANIDKDYYEEITGMKLDLDDDIDVEKAATQLDISAASPAGSKRRSSRSLDAGRNAQSDNITTSVDGGILNYPRRLRELLTSAPPIGLAQMQIGTEHDSISASSEDDEDDEDDEDLVFSDSDNDAIEDFILLEDLAKGYSKSGKKGTRSGKPAFPSASAFADALEADPYFGFDIMDFDRPSVRNKPKGKHAIPKLELSDSEFEIELQQAWQNDRTKKKLRKKEREELRAQGMLGRKAGNPDLKVKYSKEMNMEEFMTELRSFLLSSKNSLPLPPMTKERRKLIHEVANNLNLKSQSRGHGLSRFPVLNKTARTPRYTPKTISNVDGLLSGKKFNRRMFKAWGADAPKSFKTSRGKSGAASYMDGDVVGASAPEIGADNRGRAMLEKMGWSTGTALGAADNKGILQPVAQVVKNSRAGLG</sequence>
<evidence type="ECO:0000256" key="3">
    <source>
        <dbReference type="ARBA" id="ARBA00010306"/>
    </source>
</evidence>
<dbReference type="GO" id="GO:0003676">
    <property type="term" value="F:nucleic acid binding"/>
    <property type="evidence" value="ECO:0007669"/>
    <property type="project" value="UniProtKB-UniRule"/>
</dbReference>
<keyword evidence="8" id="KW-0539">Nucleus</keyword>
<dbReference type="GO" id="GO:0005634">
    <property type="term" value="C:nucleus"/>
    <property type="evidence" value="ECO:0007669"/>
    <property type="project" value="UniProtKB-SubCell"/>
</dbReference>
<dbReference type="GO" id="GO:0005737">
    <property type="term" value="C:cytoplasm"/>
    <property type="evidence" value="ECO:0007669"/>
    <property type="project" value="UniProtKB-SubCell"/>
</dbReference>
<evidence type="ECO:0000256" key="7">
    <source>
        <dbReference type="ARBA" id="ARBA00023187"/>
    </source>
</evidence>
<dbReference type="PANTHER" id="PTHR14195">
    <property type="entry name" value="G PATCH DOMAIN CONTAINING PROTEIN 2"/>
    <property type="match status" value="1"/>
</dbReference>
<keyword evidence="5" id="KW-0963">Cytoplasm</keyword>
<feature type="compositionally biased region" description="Polar residues" evidence="9">
    <location>
        <begin position="259"/>
        <end position="269"/>
    </location>
</feature>
<dbReference type="InterPro" id="IPR001374">
    <property type="entry name" value="R3H_dom"/>
</dbReference>
<dbReference type="SMART" id="SM00443">
    <property type="entry name" value="G_patch"/>
    <property type="match status" value="1"/>
</dbReference>
<reference evidence="12" key="1">
    <citation type="submission" date="2021-07" db="EMBL/GenBank/DDBJ databases">
        <authorList>
            <person name="Branca A.L. A."/>
        </authorList>
    </citation>
    <scope>NUCLEOTIDE SEQUENCE</scope>
</reference>
<feature type="region of interest" description="Disordered" evidence="9">
    <location>
        <begin position="1"/>
        <end position="129"/>
    </location>
</feature>
<evidence type="ECO:0000256" key="1">
    <source>
        <dbReference type="ARBA" id="ARBA00004123"/>
    </source>
</evidence>
<dbReference type="SUPFAM" id="SSF82708">
    <property type="entry name" value="R3H domain"/>
    <property type="match status" value="1"/>
</dbReference>
<dbReference type="CDD" id="cd02646">
    <property type="entry name" value="R3H_G-patch"/>
    <property type="match status" value="1"/>
</dbReference>
<evidence type="ECO:0000256" key="2">
    <source>
        <dbReference type="ARBA" id="ARBA00004496"/>
    </source>
</evidence>
<dbReference type="SMART" id="SM00393">
    <property type="entry name" value="R3H"/>
    <property type="match status" value="1"/>
</dbReference>